<evidence type="ECO:0000313" key="2">
    <source>
        <dbReference type="EMBL" id="MCU9594485.1"/>
    </source>
</evidence>
<comment type="caution">
    <text evidence="2">The sequence shown here is derived from an EMBL/GenBank/DDBJ whole genome shotgun (WGS) entry which is preliminary data.</text>
</comment>
<keyword evidence="3" id="KW-1185">Reference proteome</keyword>
<dbReference type="SUPFAM" id="SSF55729">
    <property type="entry name" value="Acyl-CoA N-acyltransferases (Nat)"/>
    <property type="match status" value="1"/>
</dbReference>
<dbReference type="PANTHER" id="PTHR43792">
    <property type="entry name" value="GNAT FAMILY, PUTATIVE (AFU_ORTHOLOGUE AFUA_3G00765)-RELATED-RELATED"/>
    <property type="match status" value="1"/>
</dbReference>
<dbReference type="InterPro" id="IPR000182">
    <property type="entry name" value="GNAT_dom"/>
</dbReference>
<sequence length="184" mass="21803">METLTTERLILREWKISDSKDLYEYAKSDFVGPNAGWPPHKNEEESKEVIKLFIQENDTYAVVLKEENKVIGSIGLHERKPDENLVDLKQREIGYVLNPKYWGRGLIPEAVNRVIQYGFEILNLDIIWCGHFDSNHNSKRVYEKCGFIYRFQKKQKLKLLNNKEAITLYYSITKSDYIKNIRER</sequence>
<dbReference type="Gene3D" id="3.40.630.30">
    <property type="match status" value="1"/>
</dbReference>
<accession>A0ABT2WG44</accession>
<proteinExistence type="predicted"/>
<evidence type="ECO:0000259" key="1">
    <source>
        <dbReference type="PROSITE" id="PS51186"/>
    </source>
</evidence>
<evidence type="ECO:0000313" key="3">
    <source>
        <dbReference type="Proteomes" id="UP001208656"/>
    </source>
</evidence>
<gene>
    <name evidence="2" type="ORF">OEV82_08455</name>
</gene>
<dbReference type="InterPro" id="IPR051531">
    <property type="entry name" value="N-acetyltransferase"/>
</dbReference>
<dbReference type="PROSITE" id="PS51186">
    <property type="entry name" value="GNAT"/>
    <property type="match status" value="1"/>
</dbReference>
<dbReference type="Pfam" id="PF13302">
    <property type="entry name" value="Acetyltransf_3"/>
    <property type="match status" value="1"/>
</dbReference>
<dbReference type="Proteomes" id="UP001208656">
    <property type="component" value="Unassembled WGS sequence"/>
</dbReference>
<dbReference type="InterPro" id="IPR016181">
    <property type="entry name" value="Acyl_CoA_acyltransferase"/>
</dbReference>
<name>A0ABT2WG44_9BACI</name>
<organism evidence="2 3">
    <name type="scientific">Pallidibacillus thermolactis</name>
    <dbReference type="NCBI Taxonomy" id="251051"/>
    <lineage>
        <taxon>Bacteria</taxon>
        <taxon>Bacillati</taxon>
        <taxon>Bacillota</taxon>
        <taxon>Bacilli</taxon>
        <taxon>Bacillales</taxon>
        <taxon>Bacillaceae</taxon>
        <taxon>Pallidibacillus</taxon>
    </lineage>
</organism>
<feature type="domain" description="N-acetyltransferase" evidence="1">
    <location>
        <begin position="9"/>
        <end position="175"/>
    </location>
</feature>
<dbReference type="PANTHER" id="PTHR43792:SF9">
    <property type="entry name" value="RIBOSOMAL-PROTEIN-ALANINE ACETYLTRANSFERASE"/>
    <property type="match status" value="1"/>
</dbReference>
<reference evidence="2 3" key="1">
    <citation type="submission" date="2022-10" db="EMBL/GenBank/DDBJ databases">
        <title>Description of Fervidibacillus gen. nov. in the family Fervidibacillaceae fam. nov. with two species, Fervidibacillus albus sp. nov., and Fervidibacillus halotolerans sp. nov., isolated from tidal flat sediments.</title>
        <authorList>
            <person name="Kwon K.K."/>
            <person name="Yang S.-H."/>
        </authorList>
    </citation>
    <scope>NUCLEOTIDE SEQUENCE [LARGE SCALE GENOMIC DNA]</scope>
    <source>
        <strain evidence="2 3">DSM 23332</strain>
    </source>
</reference>
<dbReference type="EMBL" id="JAOUSE010000022">
    <property type="protein sequence ID" value="MCU9594485.1"/>
    <property type="molecule type" value="Genomic_DNA"/>
</dbReference>
<dbReference type="RefSeq" id="WP_263061587.1">
    <property type="nucleotide sequence ID" value="NZ_JAOUSE010000022.1"/>
</dbReference>
<protein>
    <submittedName>
        <fullName evidence="2">GNAT family N-acetyltransferase</fullName>
    </submittedName>
</protein>